<keyword evidence="3" id="KW-1185">Reference proteome</keyword>
<name>A0A077M0Q2_9MICO</name>
<dbReference type="AlphaFoldDB" id="A0A077M0Q2"/>
<feature type="compositionally biased region" description="Low complexity" evidence="1">
    <location>
        <begin position="123"/>
        <end position="145"/>
    </location>
</feature>
<evidence type="ECO:0000313" key="2">
    <source>
        <dbReference type="EMBL" id="CCH77769.1"/>
    </source>
</evidence>
<organism evidence="2 3">
    <name type="scientific">Nostocoides japonicum T1-X7</name>
    <dbReference type="NCBI Taxonomy" id="1194083"/>
    <lineage>
        <taxon>Bacteria</taxon>
        <taxon>Bacillati</taxon>
        <taxon>Actinomycetota</taxon>
        <taxon>Actinomycetes</taxon>
        <taxon>Micrococcales</taxon>
        <taxon>Intrasporangiaceae</taxon>
        <taxon>Nostocoides</taxon>
    </lineage>
</organism>
<evidence type="ECO:0000256" key="1">
    <source>
        <dbReference type="SAM" id="MobiDB-lite"/>
    </source>
</evidence>
<gene>
    <name evidence="2" type="ORF">BN12_2200010</name>
</gene>
<dbReference type="Proteomes" id="UP000035721">
    <property type="component" value="Unassembled WGS sequence"/>
</dbReference>
<dbReference type="EMBL" id="CAJB01000136">
    <property type="protein sequence ID" value="CCH77769.1"/>
    <property type="molecule type" value="Genomic_DNA"/>
</dbReference>
<evidence type="ECO:0000313" key="3">
    <source>
        <dbReference type="Proteomes" id="UP000035721"/>
    </source>
</evidence>
<feature type="region of interest" description="Disordered" evidence="1">
    <location>
        <begin position="109"/>
        <end position="145"/>
    </location>
</feature>
<sequence>MRNRGTSTEHEWCAAVTVPVTGPQARAGSIRGELHLRGQTTVHVQDVYCATCRRRFHDVADEPLCPRATPARRPDETLLVVEFSDAKAMRRGRLAGCLHTVATVCQRLHEPLPSPTGGAPRLSSARAGRPGGVRSPGSSRRGLLG</sequence>
<accession>A0A077M0Q2</accession>
<protein>
    <submittedName>
        <fullName evidence="2">Uncharacterized protein</fullName>
    </submittedName>
</protein>
<reference evidence="2 3" key="1">
    <citation type="journal article" date="2013" name="ISME J.">
        <title>A metabolic model for members of the genus Tetrasphaera involved in enhanced biological phosphorus removal.</title>
        <authorList>
            <person name="Kristiansen R."/>
            <person name="Nguyen H.T.T."/>
            <person name="Saunders A.M."/>
            <person name="Nielsen J.L."/>
            <person name="Wimmer R."/>
            <person name="Le V.Q."/>
            <person name="McIlroy S.J."/>
            <person name="Petrovski S."/>
            <person name="Seviour R.J."/>
            <person name="Calteau A."/>
            <person name="Nielsen K.L."/>
            <person name="Nielsen P.H."/>
        </authorList>
    </citation>
    <scope>NUCLEOTIDE SEQUENCE [LARGE SCALE GENOMIC DNA]</scope>
    <source>
        <strain evidence="2 3">T1-X7</strain>
    </source>
</reference>
<comment type="caution">
    <text evidence="2">The sequence shown here is derived from an EMBL/GenBank/DDBJ whole genome shotgun (WGS) entry which is preliminary data.</text>
</comment>
<proteinExistence type="predicted"/>